<evidence type="ECO:0000256" key="1">
    <source>
        <dbReference type="ARBA" id="ARBA00004651"/>
    </source>
</evidence>
<dbReference type="RefSeq" id="WP_018978675.1">
    <property type="nucleotide sequence ID" value="NZ_BMLN01000002.1"/>
</dbReference>
<sequence>MFFIKKSLYLIVYYIVVATFTCLAFSSLLTSYANTKVLQNGLSDNSLQFVINTGTAGAVSDLTNEQLIKQLEKNTDSFLLYKDEDNFFAKSVYLHNAELPFPMDSGQSLDTFQPNSIVLDRSLMNNTTVRDGKYYFSYQGRSYEVLDSFAWINKYMYRDSNLFVSLNLEKPAFGSYSIDGISESNLESLLSLWTAERPEAFSFSITPAVSGFMDRFVLTMRDQAFIIMVFGVALLLMMLSTLGTTLSWVQAKKDEIQARHLVGANAGQIRFWLLKEYWIVLLLSFFIGNGLAWLIAKWGVFHELIREVTLFGSLISFLFCLAIGTLTALISTSRYDKRKRIRKKVVLP</sequence>
<evidence type="ECO:0000313" key="9">
    <source>
        <dbReference type="Proteomes" id="UP000606653"/>
    </source>
</evidence>
<proteinExistence type="predicted"/>
<evidence type="ECO:0000256" key="6">
    <source>
        <dbReference type="SAM" id="Phobius"/>
    </source>
</evidence>
<reference evidence="9" key="1">
    <citation type="journal article" date="2019" name="Int. J. Syst. Evol. Microbiol.">
        <title>The Global Catalogue of Microorganisms (GCM) 10K type strain sequencing project: providing services to taxonomists for standard genome sequencing and annotation.</title>
        <authorList>
            <consortium name="The Broad Institute Genomics Platform"/>
            <consortium name="The Broad Institute Genome Sequencing Center for Infectious Disease"/>
            <person name="Wu L."/>
            <person name="Ma J."/>
        </authorList>
    </citation>
    <scope>NUCLEOTIDE SEQUENCE [LARGE SCALE GENOMIC DNA]</scope>
    <source>
        <strain evidence="9">CGMCC 1.6964</strain>
    </source>
</reference>
<keyword evidence="4 6" id="KW-1133">Transmembrane helix</keyword>
<comment type="caution">
    <text evidence="8">The sequence shown here is derived from an EMBL/GenBank/DDBJ whole genome shotgun (WGS) entry which is preliminary data.</text>
</comment>
<gene>
    <name evidence="8" type="ORF">GCM10010969_08380</name>
</gene>
<keyword evidence="5 6" id="KW-0472">Membrane</keyword>
<keyword evidence="3 6" id="KW-0812">Transmembrane</keyword>
<feature type="transmembrane region" description="Helical" evidence="6">
    <location>
        <begin position="7"/>
        <end position="29"/>
    </location>
</feature>
<feature type="domain" description="ABC3 transporter permease C-terminal" evidence="7">
    <location>
        <begin position="228"/>
        <end position="335"/>
    </location>
</feature>
<comment type="subcellular location">
    <subcellularLocation>
        <location evidence="1">Cell membrane</location>
        <topology evidence="1">Multi-pass membrane protein</topology>
    </subcellularLocation>
</comment>
<feature type="transmembrane region" description="Helical" evidence="6">
    <location>
        <begin position="308"/>
        <end position="330"/>
    </location>
</feature>
<dbReference type="Pfam" id="PF02687">
    <property type="entry name" value="FtsX"/>
    <property type="match status" value="1"/>
</dbReference>
<protein>
    <recommendedName>
        <fullName evidence="7">ABC3 transporter permease C-terminal domain-containing protein</fullName>
    </recommendedName>
</protein>
<evidence type="ECO:0000256" key="3">
    <source>
        <dbReference type="ARBA" id="ARBA00022692"/>
    </source>
</evidence>
<keyword evidence="2" id="KW-1003">Cell membrane</keyword>
<evidence type="ECO:0000256" key="4">
    <source>
        <dbReference type="ARBA" id="ARBA00022989"/>
    </source>
</evidence>
<dbReference type="EMBL" id="BMLN01000002">
    <property type="protein sequence ID" value="GGN94037.1"/>
    <property type="molecule type" value="Genomic_DNA"/>
</dbReference>
<feature type="transmembrane region" description="Helical" evidence="6">
    <location>
        <begin position="277"/>
        <end position="296"/>
    </location>
</feature>
<evidence type="ECO:0000259" key="7">
    <source>
        <dbReference type="Pfam" id="PF02687"/>
    </source>
</evidence>
<evidence type="ECO:0000313" key="8">
    <source>
        <dbReference type="EMBL" id="GGN94037.1"/>
    </source>
</evidence>
<evidence type="ECO:0000256" key="5">
    <source>
        <dbReference type="ARBA" id="ARBA00023136"/>
    </source>
</evidence>
<accession>A0ABQ2KXZ6</accession>
<name>A0ABQ2KXZ6_9BACL</name>
<keyword evidence="9" id="KW-1185">Reference proteome</keyword>
<dbReference type="InterPro" id="IPR003838">
    <property type="entry name" value="ABC3_permease_C"/>
</dbReference>
<evidence type="ECO:0000256" key="2">
    <source>
        <dbReference type="ARBA" id="ARBA00022475"/>
    </source>
</evidence>
<organism evidence="8 9">
    <name type="scientific">Saccharibacillus kuerlensis</name>
    <dbReference type="NCBI Taxonomy" id="459527"/>
    <lineage>
        <taxon>Bacteria</taxon>
        <taxon>Bacillati</taxon>
        <taxon>Bacillota</taxon>
        <taxon>Bacilli</taxon>
        <taxon>Bacillales</taxon>
        <taxon>Paenibacillaceae</taxon>
        <taxon>Saccharibacillus</taxon>
    </lineage>
</organism>
<feature type="transmembrane region" description="Helical" evidence="6">
    <location>
        <begin position="225"/>
        <end position="249"/>
    </location>
</feature>
<dbReference type="Proteomes" id="UP000606653">
    <property type="component" value="Unassembled WGS sequence"/>
</dbReference>